<feature type="region of interest" description="Disordered" evidence="1">
    <location>
        <begin position="1"/>
        <end position="32"/>
    </location>
</feature>
<reference evidence="4" key="1">
    <citation type="submission" date="2016-10" db="EMBL/GenBank/DDBJ databases">
        <authorList>
            <person name="Varghese N."/>
            <person name="Submissions S."/>
        </authorList>
    </citation>
    <scope>NUCLEOTIDE SEQUENCE [LARGE SCALE GENOMIC DNA]</scope>
    <source>
        <strain evidence="4">DSM 44208</strain>
    </source>
</reference>
<evidence type="ECO:0000256" key="2">
    <source>
        <dbReference type="SAM" id="Phobius"/>
    </source>
</evidence>
<dbReference type="Proteomes" id="UP000198857">
    <property type="component" value="Unassembled WGS sequence"/>
</dbReference>
<proteinExistence type="predicted"/>
<gene>
    <name evidence="3" type="ORF">SAMN05660464_2970</name>
</gene>
<feature type="transmembrane region" description="Helical" evidence="2">
    <location>
        <begin position="126"/>
        <end position="145"/>
    </location>
</feature>
<keyword evidence="4" id="KW-1185">Reference proteome</keyword>
<keyword evidence="2" id="KW-0812">Transmembrane</keyword>
<keyword evidence="2" id="KW-1133">Transmembrane helix</keyword>
<keyword evidence="2" id="KW-0472">Membrane</keyword>
<protein>
    <submittedName>
        <fullName evidence="3">Uncharacterized protein</fullName>
    </submittedName>
</protein>
<feature type="region of interest" description="Disordered" evidence="1">
    <location>
        <begin position="153"/>
        <end position="174"/>
    </location>
</feature>
<accession>A0A1I5PTT8</accession>
<dbReference type="EMBL" id="FOWQ01000004">
    <property type="protein sequence ID" value="SFP37453.1"/>
    <property type="molecule type" value="Genomic_DNA"/>
</dbReference>
<feature type="transmembrane region" description="Helical" evidence="2">
    <location>
        <begin position="96"/>
        <end position="120"/>
    </location>
</feature>
<evidence type="ECO:0000313" key="4">
    <source>
        <dbReference type="Proteomes" id="UP000198857"/>
    </source>
</evidence>
<feature type="transmembrane region" description="Helical" evidence="2">
    <location>
        <begin position="66"/>
        <end position="89"/>
    </location>
</feature>
<dbReference type="OrthoDB" id="5198804at2"/>
<sequence>MPPPPRRTTARRSPRAAAPSPSVRRAAAPTPAGRPLAAPFALVFGLLVAAEDLYLGWLLWSPRGPGWHWFLTASAALALLAVLGAVLVFRGRGRGWLVLAVAAALPALLLLGVAGLFGALGDGGSVGWALLLLAGPAGALVLALGRPIREWTRPGRRTPAARPSGTGRRGGGGR</sequence>
<evidence type="ECO:0000256" key="1">
    <source>
        <dbReference type="SAM" id="MobiDB-lite"/>
    </source>
</evidence>
<organism evidence="3 4">
    <name type="scientific">Geodermatophilus dictyosporus</name>
    <dbReference type="NCBI Taxonomy" id="1523247"/>
    <lineage>
        <taxon>Bacteria</taxon>
        <taxon>Bacillati</taxon>
        <taxon>Actinomycetota</taxon>
        <taxon>Actinomycetes</taxon>
        <taxon>Geodermatophilales</taxon>
        <taxon>Geodermatophilaceae</taxon>
        <taxon>Geodermatophilus</taxon>
    </lineage>
</organism>
<dbReference type="STRING" id="1523247.SAMN05660464_2970"/>
<evidence type="ECO:0000313" key="3">
    <source>
        <dbReference type="EMBL" id="SFP37453.1"/>
    </source>
</evidence>
<feature type="compositionally biased region" description="Low complexity" evidence="1">
    <location>
        <begin position="15"/>
        <end position="32"/>
    </location>
</feature>
<dbReference type="RefSeq" id="WP_091110493.1">
    <property type="nucleotide sequence ID" value="NZ_FOWQ01000004.1"/>
</dbReference>
<feature type="compositionally biased region" description="Low complexity" evidence="1">
    <location>
        <begin position="157"/>
        <end position="166"/>
    </location>
</feature>
<name>A0A1I5PTT8_9ACTN</name>
<dbReference type="AlphaFoldDB" id="A0A1I5PTT8"/>